<dbReference type="EMBL" id="DF238840">
    <property type="protein sequence ID" value="GAF26244.1"/>
    <property type="molecule type" value="Genomic_DNA"/>
</dbReference>
<protein>
    <submittedName>
        <fullName evidence="1">Uncharacterized protein</fullName>
    </submittedName>
</protein>
<dbReference type="Proteomes" id="UP000063718">
    <property type="component" value="Unassembled WGS sequence"/>
</dbReference>
<dbReference type="AlphaFoldDB" id="A0A0S6UDA5"/>
<evidence type="ECO:0000313" key="1">
    <source>
        <dbReference type="EMBL" id="GAF26244.1"/>
    </source>
</evidence>
<organism evidence="1">
    <name type="scientific">Moorella thermoacetica Y72</name>
    <dbReference type="NCBI Taxonomy" id="1325331"/>
    <lineage>
        <taxon>Bacteria</taxon>
        <taxon>Bacillati</taxon>
        <taxon>Bacillota</taxon>
        <taxon>Clostridia</taxon>
        <taxon>Neomoorellales</taxon>
        <taxon>Neomoorellaceae</taxon>
        <taxon>Neomoorella</taxon>
    </lineage>
</organism>
<proteinExistence type="predicted"/>
<reference evidence="1" key="1">
    <citation type="journal article" date="2014" name="Gene">
        <title>Genome-guided analysis of transformation efficiency and carbon dioxide assimilation by Moorella thermoacetica Y72.</title>
        <authorList>
            <person name="Tsukahara K."/>
            <person name="Kita A."/>
            <person name="Nakashimada Y."/>
            <person name="Hoshino T."/>
            <person name="Murakami K."/>
        </authorList>
    </citation>
    <scope>NUCLEOTIDE SEQUENCE [LARGE SCALE GENOMIC DNA]</scope>
    <source>
        <strain evidence="1">Y72</strain>
    </source>
</reference>
<sequence>MTVFFMIIPRSRRHYILTGPMVTVTIARAGISHPRR</sequence>
<name>A0A0S6UDA5_NEOTH</name>
<accession>A0A0S6UDA5</accession>
<gene>
    <name evidence="1" type="ORF">MTY_1583</name>
</gene>